<gene>
    <name evidence="1" type="ORF">Pmani_021725</name>
</gene>
<dbReference type="EMBL" id="JAWZYT010002131">
    <property type="protein sequence ID" value="KAK4306448.1"/>
    <property type="molecule type" value="Genomic_DNA"/>
</dbReference>
<name>A0AAE1PDJ2_9EUCA</name>
<evidence type="ECO:0000313" key="2">
    <source>
        <dbReference type="Proteomes" id="UP001292094"/>
    </source>
</evidence>
<keyword evidence="2" id="KW-1185">Reference proteome</keyword>
<sequence>MQNILPNSAKLKFNRKGGKSSHPDFIIMTGPVRVFKDRNSLVGGVSPDLAVCTKSRPLAVVNETGAERVFKSVIVSLFRRSSVSVTDGELAIQSDLRQSVVLYHEDMACSV</sequence>
<organism evidence="1 2">
    <name type="scientific">Petrolisthes manimaculis</name>
    <dbReference type="NCBI Taxonomy" id="1843537"/>
    <lineage>
        <taxon>Eukaryota</taxon>
        <taxon>Metazoa</taxon>
        <taxon>Ecdysozoa</taxon>
        <taxon>Arthropoda</taxon>
        <taxon>Crustacea</taxon>
        <taxon>Multicrustacea</taxon>
        <taxon>Malacostraca</taxon>
        <taxon>Eumalacostraca</taxon>
        <taxon>Eucarida</taxon>
        <taxon>Decapoda</taxon>
        <taxon>Pleocyemata</taxon>
        <taxon>Anomura</taxon>
        <taxon>Galatheoidea</taxon>
        <taxon>Porcellanidae</taxon>
        <taxon>Petrolisthes</taxon>
    </lineage>
</organism>
<reference evidence="1" key="1">
    <citation type="submission" date="2023-11" db="EMBL/GenBank/DDBJ databases">
        <title>Genome assemblies of two species of porcelain crab, Petrolisthes cinctipes and Petrolisthes manimaculis (Anomura: Porcellanidae).</title>
        <authorList>
            <person name="Angst P."/>
        </authorList>
    </citation>
    <scope>NUCLEOTIDE SEQUENCE</scope>
    <source>
        <strain evidence="1">PB745_02</strain>
        <tissue evidence="1">Gill</tissue>
    </source>
</reference>
<evidence type="ECO:0000313" key="1">
    <source>
        <dbReference type="EMBL" id="KAK4306448.1"/>
    </source>
</evidence>
<comment type="caution">
    <text evidence="1">The sequence shown here is derived from an EMBL/GenBank/DDBJ whole genome shotgun (WGS) entry which is preliminary data.</text>
</comment>
<dbReference type="Proteomes" id="UP001292094">
    <property type="component" value="Unassembled WGS sequence"/>
</dbReference>
<protein>
    <submittedName>
        <fullName evidence="1">Uncharacterized protein</fullName>
    </submittedName>
</protein>
<dbReference type="AlphaFoldDB" id="A0AAE1PDJ2"/>
<proteinExistence type="predicted"/>
<accession>A0AAE1PDJ2</accession>